<sequence length="644" mass="70157">MRRSGIATKLTALILSCAILILGLVVGYTYRASRASIIEMAHENAAALAQATANKIGAVFSETSKVAATMAVSQEDIKINEPQIVNMSKRILSANPGIFGMAVAFNPFAFDRSRELYAPYTHRTGRKVTTDILGGPEYQYPYMDWFQLAHELNKPIWTEPYFDSGGGNSPMITFATPFSRRTPQGMQQVGVVTADIELNWLQTIVNDIKVYETGFVFLLSRHGTFIAHPIQDMVMNETIFTYAEEVGVPEIRELGKRMVAGESGFIRLPPVAKFGVVHVTYIPLPGQNWSLGVVMPESELLASLHSLTNTIIAISVVGALLLAGMVTLVSRSIIRPLQTLTGVTGEIAKGNLDIELPAIASGDEVGDLAESFSAMKRDLKTHIAKLTTTTAAKERIESELRIARDIQMGILPKIFPAFPERTEVDVYATIVPAKEVGGDLYDFFFIDDKQFCFLVGDVSGKGVPAAFFMAVTKTLLKAVAERSAEPGTILAKVNDDLAADNPSCMFVTLFLAILDMETGTLRYANAGHNPPLLLSLKDGPQWVETLEEPMAGAMPDMTYTTRTMQLMPGDTLFMYTDGVTEAMNTNGGLYEESRLLETLTRLAGEDITTQIRGVEASVAAFAGEAEQSDDITMLAVRYVGPRSA</sequence>
<dbReference type="Pfam" id="PF00672">
    <property type="entry name" value="HAMP"/>
    <property type="match status" value="1"/>
</dbReference>
<organism evidence="3 4">
    <name type="scientific">Desulfovibrio subterraneus</name>
    <dbReference type="NCBI Taxonomy" id="2718620"/>
    <lineage>
        <taxon>Bacteria</taxon>
        <taxon>Pseudomonadati</taxon>
        <taxon>Thermodesulfobacteriota</taxon>
        <taxon>Desulfovibrionia</taxon>
        <taxon>Desulfovibrionales</taxon>
        <taxon>Desulfovibrionaceae</taxon>
        <taxon>Desulfovibrio</taxon>
    </lineage>
</organism>
<comment type="caution">
    <text evidence="3">The sequence shown here is derived from an EMBL/GenBank/DDBJ whole genome shotgun (WGS) entry which is preliminary data.</text>
</comment>
<dbReference type="InterPro" id="IPR036457">
    <property type="entry name" value="PPM-type-like_dom_sf"/>
</dbReference>
<dbReference type="AlphaFoldDB" id="A0A7J0BNX1"/>
<evidence type="ECO:0000313" key="3">
    <source>
        <dbReference type="EMBL" id="GFM34902.1"/>
    </source>
</evidence>
<dbReference type="Gene3D" id="6.10.340.10">
    <property type="match status" value="1"/>
</dbReference>
<dbReference type="GO" id="GO:0016791">
    <property type="term" value="F:phosphatase activity"/>
    <property type="evidence" value="ECO:0007669"/>
    <property type="project" value="TreeGrafter"/>
</dbReference>
<dbReference type="SMART" id="SM00331">
    <property type="entry name" value="PP2C_SIG"/>
    <property type="match status" value="1"/>
</dbReference>
<dbReference type="Gene3D" id="3.60.40.10">
    <property type="entry name" value="PPM-type phosphatase domain"/>
    <property type="match status" value="1"/>
</dbReference>
<evidence type="ECO:0000259" key="2">
    <source>
        <dbReference type="PROSITE" id="PS50885"/>
    </source>
</evidence>
<reference evidence="3 4" key="1">
    <citation type="submission" date="2020-05" db="EMBL/GenBank/DDBJ databases">
        <title>Draft genome sequence of Desulfovibrio sp. strain HN2T.</title>
        <authorList>
            <person name="Ueno A."/>
            <person name="Tamazawa S."/>
            <person name="Tamamura S."/>
            <person name="Murakami T."/>
            <person name="Kiyama T."/>
            <person name="Inomata H."/>
            <person name="Amano Y."/>
            <person name="Miyakawa K."/>
            <person name="Tamaki H."/>
            <person name="Naganuma T."/>
            <person name="Kaneko K."/>
        </authorList>
    </citation>
    <scope>NUCLEOTIDE SEQUENCE [LARGE SCALE GENOMIC DNA]</scope>
    <source>
        <strain evidence="3 4">HN2</strain>
    </source>
</reference>
<dbReference type="Pfam" id="PF22673">
    <property type="entry name" value="MCP-like_PDC_1"/>
    <property type="match status" value="1"/>
</dbReference>
<dbReference type="RefSeq" id="WP_174406550.1">
    <property type="nucleotide sequence ID" value="NZ_BLVO01000016.1"/>
</dbReference>
<dbReference type="CDD" id="cd06225">
    <property type="entry name" value="HAMP"/>
    <property type="match status" value="1"/>
</dbReference>
<proteinExistence type="predicted"/>
<dbReference type="SUPFAM" id="SSF81606">
    <property type="entry name" value="PP2C-like"/>
    <property type="match status" value="1"/>
</dbReference>
<evidence type="ECO:0000313" key="4">
    <source>
        <dbReference type="Proteomes" id="UP000503840"/>
    </source>
</evidence>
<dbReference type="PANTHER" id="PTHR43156">
    <property type="entry name" value="STAGE II SPORULATION PROTEIN E-RELATED"/>
    <property type="match status" value="1"/>
</dbReference>
<dbReference type="PANTHER" id="PTHR43156:SF2">
    <property type="entry name" value="STAGE II SPORULATION PROTEIN E"/>
    <property type="match status" value="1"/>
</dbReference>
<gene>
    <name evidence="3" type="primary">icfG</name>
    <name evidence="3" type="ORF">DSM101010T_32670</name>
</gene>
<dbReference type="Gene3D" id="3.30.450.20">
    <property type="entry name" value="PAS domain"/>
    <property type="match status" value="2"/>
</dbReference>
<keyword evidence="1" id="KW-0378">Hydrolase</keyword>
<dbReference type="PROSITE" id="PS50885">
    <property type="entry name" value="HAMP"/>
    <property type="match status" value="1"/>
</dbReference>
<accession>A0A7J0BNX1</accession>
<dbReference type="InterPro" id="IPR001932">
    <property type="entry name" value="PPM-type_phosphatase-like_dom"/>
</dbReference>
<dbReference type="GO" id="GO:0016020">
    <property type="term" value="C:membrane"/>
    <property type="evidence" value="ECO:0007669"/>
    <property type="project" value="InterPro"/>
</dbReference>
<dbReference type="Pfam" id="PF07228">
    <property type="entry name" value="SpoIIE"/>
    <property type="match status" value="1"/>
</dbReference>
<keyword evidence="4" id="KW-1185">Reference proteome</keyword>
<dbReference type="InterPro" id="IPR003660">
    <property type="entry name" value="HAMP_dom"/>
</dbReference>
<dbReference type="CDD" id="cd12913">
    <property type="entry name" value="PDC1_MCP_like"/>
    <property type="match status" value="1"/>
</dbReference>
<protein>
    <submittedName>
        <fullName evidence="3">IcfG protein</fullName>
    </submittedName>
</protein>
<feature type="domain" description="HAMP" evidence="2">
    <location>
        <begin position="331"/>
        <end position="384"/>
    </location>
</feature>
<name>A0A7J0BNX1_9BACT</name>
<dbReference type="GO" id="GO:0007165">
    <property type="term" value="P:signal transduction"/>
    <property type="evidence" value="ECO:0007669"/>
    <property type="project" value="InterPro"/>
</dbReference>
<dbReference type="CDD" id="cd12912">
    <property type="entry name" value="PDC2_MCP_like"/>
    <property type="match status" value="1"/>
</dbReference>
<dbReference type="SUPFAM" id="SSF158472">
    <property type="entry name" value="HAMP domain-like"/>
    <property type="match status" value="1"/>
</dbReference>
<dbReference type="EMBL" id="BLVO01000016">
    <property type="protein sequence ID" value="GFM34902.1"/>
    <property type="molecule type" value="Genomic_DNA"/>
</dbReference>
<evidence type="ECO:0000256" key="1">
    <source>
        <dbReference type="ARBA" id="ARBA00022801"/>
    </source>
</evidence>
<dbReference type="Proteomes" id="UP000503840">
    <property type="component" value="Unassembled WGS sequence"/>
</dbReference>
<dbReference type="InterPro" id="IPR052016">
    <property type="entry name" value="Bact_Sigma-Reg"/>
</dbReference>
<dbReference type="SMART" id="SM00304">
    <property type="entry name" value="HAMP"/>
    <property type="match status" value="1"/>
</dbReference>